<dbReference type="Proteomes" id="UP000747110">
    <property type="component" value="Unassembled WGS sequence"/>
</dbReference>
<comment type="similarity">
    <text evidence="5">Belongs to the Nibrin family.</text>
</comment>
<comment type="caution">
    <text evidence="8">The sequence shown here is derived from an EMBL/GenBank/DDBJ whole genome shotgun (WGS) entry which is preliminary data.</text>
</comment>
<sequence length="705" mass="75330">MVWVIHVELAGQRQADSFLLTAGCPEKQRGFTVGRPPAKMDAKPDIVVSAKSVSKIHAVLHVLPETGDGTAPNRLVIADRSRFGTLVNGRKMMEGETQELRPRDVVQLAPKTFLTVGELSMVVAVHPSHPQLMEVRDILTRVGARLAHIYDRGSTTHVLYDPGEDAWSALVQGALHGVPFVGLDWLRGIASAGLLINSLPSPPHVGELLLGPVQPPARMPLPPPPGVCRGLLDNFTFGFSEKWQDSGLASLIMELGGRVVFSVQEAPPGMVVVALREGQDAESSSRDGPRGSLGVDSLLASILTMDMAPVRQLVNAAHETVGREAEAASPGPADSDMTQAAEDEGIEMEAVDRTSFEQRPSTRDELLLGAKQVSNNQGERSGHAGACAAGGGPQEVDGWMVAARRPDDGNPQATTANLIPDQPFVGIVHEDAPPPKRRRLIASSTTPPSYFPAGTTGPIAASSSVVVTNQFSRPSPPEAPTPLLQSLVPIKHEPLDDGPWMSQHPHRRDSRCNGAGLRGSIQGTAVAVKEEPTGLLQSAGPAGPGYTNTASKAKARAGKAAAADELDRFGLVGRVKEEKLSMEVLDASAQVVLEADLFAPTPEQLPPQCRTSSAEPLSGSGGMVDMPEVLGLPDFKQFRKQGRQLPSGPVQPLPVFLVDNFQRTEETEAFFRLQEERANNKRRADEMFKNADAGFKKPSRGPRRV</sequence>
<feature type="domain" description="FHA" evidence="7">
    <location>
        <begin position="31"/>
        <end position="92"/>
    </location>
</feature>
<dbReference type="PANTHER" id="PTHR12162:SF0">
    <property type="entry name" value="NIBRIN"/>
    <property type="match status" value="1"/>
</dbReference>
<evidence type="ECO:0000256" key="4">
    <source>
        <dbReference type="ARBA" id="ARBA00023242"/>
    </source>
</evidence>
<evidence type="ECO:0000256" key="3">
    <source>
        <dbReference type="ARBA" id="ARBA00023204"/>
    </source>
</evidence>
<dbReference type="GO" id="GO:0007095">
    <property type="term" value="P:mitotic G2 DNA damage checkpoint signaling"/>
    <property type="evidence" value="ECO:0007669"/>
    <property type="project" value="InterPro"/>
</dbReference>
<dbReference type="SUPFAM" id="SSF49879">
    <property type="entry name" value="SMAD/FHA domain"/>
    <property type="match status" value="1"/>
</dbReference>
<dbReference type="EMBL" id="BNCP01000037">
    <property type="protein sequence ID" value="GIL86812.1"/>
    <property type="molecule type" value="Genomic_DNA"/>
</dbReference>
<reference evidence="8" key="1">
    <citation type="journal article" date="2021" name="Proc. Natl. Acad. Sci. U.S.A.">
        <title>Three genomes in the algal genus Volvox reveal the fate of a haploid sex-determining region after a transition to homothallism.</title>
        <authorList>
            <person name="Yamamoto K."/>
            <person name="Hamaji T."/>
            <person name="Kawai-Toyooka H."/>
            <person name="Matsuzaki R."/>
            <person name="Takahashi F."/>
            <person name="Nishimura Y."/>
            <person name="Kawachi M."/>
            <person name="Noguchi H."/>
            <person name="Minakuchi Y."/>
            <person name="Umen J.G."/>
            <person name="Toyoda A."/>
            <person name="Nozaki H."/>
        </authorList>
    </citation>
    <scope>NUCLEOTIDE SEQUENCE</scope>
    <source>
        <strain evidence="8">NIES-3786</strain>
    </source>
</reference>
<evidence type="ECO:0000256" key="2">
    <source>
        <dbReference type="ARBA" id="ARBA00022763"/>
    </source>
</evidence>
<evidence type="ECO:0000256" key="1">
    <source>
        <dbReference type="ARBA" id="ARBA00004123"/>
    </source>
</evidence>
<dbReference type="Pfam" id="PF00498">
    <property type="entry name" value="FHA"/>
    <property type="match status" value="1"/>
</dbReference>
<dbReference type="InterPro" id="IPR008984">
    <property type="entry name" value="SMAD_FHA_dom_sf"/>
</dbReference>
<keyword evidence="4" id="KW-0539">Nucleus</keyword>
<keyword evidence="9" id="KW-1185">Reference proteome</keyword>
<evidence type="ECO:0000256" key="6">
    <source>
        <dbReference type="SAM" id="MobiDB-lite"/>
    </source>
</evidence>
<dbReference type="OrthoDB" id="550609at2759"/>
<name>A0A8J4CNK0_9CHLO</name>
<dbReference type="GO" id="GO:0003684">
    <property type="term" value="F:damaged DNA binding"/>
    <property type="evidence" value="ECO:0007669"/>
    <property type="project" value="TreeGrafter"/>
</dbReference>
<protein>
    <recommendedName>
        <fullName evidence="7">FHA domain-containing protein</fullName>
    </recommendedName>
</protein>
<dbReference type="SMART" id="SM00240">
    <property type="entry name" value="FHA"/>
    <property type="match status" value="1"/>
</dbReference>
<comment type="subcellular location">
    <subcellularLocation>
        <location evidence="1">Nucleus</location>
    </subcellularLocation>
</comment>
<organism evidence="8 9">
    <name type="scientific">Volvox reticuliferus</name>
    <dbReference type="NCBI Taxonomy" id="1737510"/>
    <lineage>
        <taxon>Eukaryota</taxon>
        <taxon>Viridiplantae</taxon>
        <taxon>Chlorophyta</taxon>
        <taxon>core chlorophytes</taxon>
        <taxon>Chlorophyceae</taxon>
        <taxon>CS clade</taxon>
        <taxon>Chlamydomonadales</taxon>
        <taxon>Volvocaceae</taxon>
        <taxon>Volvox</taxon>
    </lineage>
</organism>
<evidence type="ECO:0000256" key="5">
    <source>
        <dbReference type="ARBA" id="ARBA00044757"/>
    </source>
</evidence>
<dbReference type="Gene3D" id="2.60.200.20">
    <property type="match status" value="1"/>
</dbReference>
<dbReference type="GO" id="GO:0030870">
    <property type="term" value="C:Mre11 complex"/>
    <property type="evidence" value="ECO:0007669"/>
    <property type="project" value="InterPro"/>
</dbReference>
<evidence type="ECO:0000259" key="7">
    <source>
        <dbReference type="PROSITE" id="PS50006"/>
    </source>
</evidence>
<dbReference type="GO" id="GO:0000724">
    <property type="term" value="P:double-strand break repair via homologous recombination"/>
    <property type="evidence" value="ECO:0007669"/>
    <property type="project" value="TreeGrafter"/>
</dbReference>
<proteinExistence type="inferred from homology"/>
<dbReference type="PROSITE" id="PS50006">
    <property type="entry name" value="FHA_DOMAIN"/>
    <property type="match status" value="1"/>
</dbReference>
<keyword evidence="2" id="KW-0227">DNA damage</keyword>
<dbReference type="AlphaFoldDB" id="A0A8J4CNK0"/>
<dbReference type="PANTHER" id="PTHR12162">
    <property type="entry name" value="NIBRIN-RELATED"/>
    <property type="match status" value="1"/>
</dbReference>
<dbReference type="InterPro" id="IPR040227">
    <property type="entry name" value="Nibrin-rel"/>
</dbReference>
<keyword evidence="3" id="KW-0234">DNA repair</keyword>
<gene>
    <name evidence="8" type="ORF">Vretifemale_15026</name>
</gene>
<feature type="region of interest" description="Disordered" evidence="6">
    <location>
        <begin position="681"/>
        <end position="705"/>
    </location>
</feature>
<accession>A0A8J4CNK0</accession>
<evidence type="ECO:0000313" key="9">
    <source>
        <dbReference type="Proteomes" id="UP000747110"/>
    </source>
</evidence>
<dbReference type="InterPro" id="IPR000253">
    <property type="entry name" value="FHA_dom"/>
</dbReference>
<evidence type="ECO:0000313" key="8">
    <source>
        <dbReference type="EMBL" id="GIL86812.1"/>
    </source>
</evidence>